<keyword evidence="13 19" id="KW-0573">Peptidoglycan synthesis</keyword>
<gene>
    <name evidence="19" type="primary">murB</name>
    <name evidence="21" type="ORF">B7P33_14745</name>
</gene>
<evidence type="ECO:0000259" key="20">
    <source>
        <dbReference type="PROSITE" id="PS51387"/>
    </source>
</evidence>
<evidence type="ECO:0000256" key="12">
    <source>
        <dbReference type="ARBA" id="ARBA00022960"/>
    </source>
</evidence>
<evidence type="ECO:0000256" key="16">
    <source>
        <dbReference type="ARBA" id="ARBA00023316"/>
    </source>
</evidence>
<dbReference type="Gene3D" id="3.30.465.10">
    <property type="match status" value="1"/>
</dbReference>
<dbReference type="PROSITE" id="PS51387">
    <property type="entry name" value="FAD_PCMH"/>
    <property type="match status" value="1"/>
</dbReference>
<feature type="active site" description="Proton donor" evidence="19">
    <location>
        <position position="237"/>
    </location>
</feature>
<name>A0A2A4G473_9FLAO</name>
<dbReference type="SUPFAM" id="SSF56176">
    <property type="entry name" value="FAD-binding/transporter-associated domain-like"/>
    <property type="match status" value="1"/>
</dbReference>
<evidence type="ECO:0000256" key="15">
    <source>
        <dbReference type="ARBA" id="ARBA00023306"/>
    </source>
</evidence>
<dbReference type="InterPro" id="IPR003170">
    <property type="entry name" value="MurB"/>
</dbReference>
<evidence type="ECO:0000313" key="21">
    <source>
        <dbReference type="EMBL" id="PCE63467.1"/>
    </source>
</evidence>
<dbReference type="NCBIfam" id="NF010478">
    <property type="entry name" value="PRK13903.1"/>
    <property type="match status" value="1"/>
</dbReference>
<evidence type="ECO:0000256" key="6">
    <source>
        <dbReference type="ARBA" id="ARBA00015188"/>
    </source>
</evidence>
<dbReference type="Proteomes" id="UP000219559">
    <property type="component" value="Unassembled WGS sequence"/>
</dbReference>
<reference evidence="21 22" key="1">
    <citation type="submission" date="2017-04" db="EMBL/GenBank/DDBJ databases">
        <title>A new member of the family Flavobacteriaceae isolated from ascidians.</title>
        <authorList>
            <person name="Chen L."/>
        </authorList>
    </citation>
    <scope>NUCLEOTIDE SEQUENCE [LARGE SCALE GENOMIC DNA]</scope>
    <source>
        <strain evidence="21 22">HQA918</strain>
    </source>
</reference>
<dbReference type="Pfam" id="PF01565">
    <property type="entry name" value="FAD_binding_4"/>
    <property type="match status" value="1"/>
</dbReference>
<dbReference type="InterPro" id="IPR016169">
    <property type="entry name" value="FAD-bd_PCMH_sub2"/>
</dbReference>
<proteinExistence type="inferred from homology"/>
<evidence type="ECO:0000313" key="22">
    <source>
        <dbReference type="Proteomes" id="UP000219559"/>
    </source>
</evidence>
<dbReference type="GO" id="GO:0008360">
    <property type="term" value="P:regulation of cell shape"/>
    <property type="evidence" value="ECO:0007669"/>
    <property type="project" value="UniProtKB-KW"/>
</dbReference>
<keyword evidence="9 19" id="KW-0285">Flavoprotein</keyword>
<evidence type="ECO:0000256" key="2">
    <source>
        <dbReference type="ARBA" id="ARBA00003921"/>
    </source>
</evidence>
<dbReference type="RefSeq" id="WP_097443419.1">
    <property type="nucleotide sequence ID" value="NZ_NBWU01000005.1"/>
</dbReference>
<keyword evidence="14 19" id="KW-0560">Oxidoreductase</keyword>
<keyword evidence="11 19" id="KW-0521">NADP</keyword>
<dbReference type="EC" id="1.3.1.98" evidence="5 19"/>
<evidence type="ECO:0000256" key="3">
    <source>
        <dbReference type="ARBA" id="ARBA00004496"/>
    </source>
</evidence>
<comment type="similarity">
    <text evidence="19">Belongs to the MurB family.</text>
</comment>
<evidence type="ECO:0000256" key="19">
    <source>
        <dbReference type="HAMAP-Rule" id="MF_00037"/>
    </source>
</evidence>
<accession>A0A2A4G473</accession>
<evidence type="ECO:0000256" key="13">
    <source>
        <dbReference type="ARBA" id="ARBA00022984"/>
    </source>
</evidence>
<dbReference type="SUPFAM" id="SSF56194">
    <property type="entry name" value="Uridine diphospho-N-Acetylenolpyruvylglucosamine reductase, MurB, C-terminal domain"/>
    <property type="match status" value="1"/>
</dbReference>
<dbReference type="GO" id="GO:0008762">
    <property type="term" value="F:UDP-N-acetylmuramate dehydrogenase activity"/>
    <property type="evidence" value="ECO:0007669"/>
    <property type="project" value="UniProtKB-UniRule"/>
</dbReference>
<keyword evidence="12 19" id="KW-0133">Cell shape</keyword>
<dbReference type="Gene3D" id="3.90.78.10">
    <property type="entry name" value="UDP-N-acetylenolpyruvoylglucosamine reductase, C-terminal domain"/>
    <property type="match status" value="1"/>
</dbReference>
<evidence type="ECO:0000256" key="7">
    <source>
        <dbReference type="ARBA" id="ARBA00022490"/>
    </source>
</evidence>
<dbReference type="InterPro" id="IPR036318">
    <property type="entry name" value="FAD-bd_PCMH-like_sf"/>
</dbReference>
<dbReference type="InterPro" id="IPR016167">
    <property type="entry name" value="FAD-bd_PCMH_sub1"/>
</dbReference>
<protein>
    <recommendedName>
        <fullName evidence="6 19">UDP-N-acetylenolpyruvoylglucosamine reductase</fullName>
        <ecNumber evidence="5 19">1.3.1.98</ecNumber>
    </recommendedName>
    <alternativeName>
        <fullName evidence="17 19">UDP-N-acetylmuramate dehydrogenase</fullName>
    </alternativeName>
</protein>
<dbReference type="AlphaFoldDB" id="A0A2A4G473"/>
<keyword evidence="7 19" id="KW-0963">Cytoplasm</keyword>
<sequence>MQIQENVSLKDYNTFGIDVTARYFISVSKPEEVKKVLDLKGYPELFLLGGGSNMLLTQDLERLVVHLNLKGISVQEKGNDKVWITAMAGENWHDFTQWALAQDYGGIENLSLIPGNIGTAPIQNIGAYGVELKDVFVSCTVMDRATGEIRTLTKSDCQFGYRDSLFKKEAKDQYIILSVCLELTQKNHRKHTTYGAISAALRARNIDNPSIQDVAEAVIGIRRQKLPDPKEIGNSGSFFKNPILSKTEFEQFSKQHTAAPFYALDDGNYKIPAGWLIEASGLKGFTKGKAGVHKNQALVLVNYGGATGNDIWEMAQYVQHTVIEKFGIKLVPEVNIIP</sequence>
<comment type="pathway">
    <text evidence="4 19">Cell wall biogenesis; peptidoglycan biosynthesis.</text>
</comment>
<keyword evidence="8 19" id="KW-0132">Cell division</keyword>
<feature type="domain" description="FAD-binding PCMH-type" evidence="20">
    <location>
        <begin position="16"/>
        <end position="186"/>
    </location>
</feature>
<comment type="subcellular location">
    <subcellularLocation>
        <location evidence="3 19">Cytoplasm</location>
    </subcellularLocation>
</comment>
<dbReference type="GO" id="GO:0071555">
    <property type="term" value="P:cell wall organization"/>
    <property type="evidence" value="ECO:0007669"/>
    <property type="project" value="UniProtKB-KW"/>
</dbReference>
<evidence type="ECO:0000256" key="5">
    <source>
        <dbReference type="ARBA" id="ARBA00012518"/>
    </source>
</evidence>
<evidence type="ECO:0000256" key="18">
    <source>
        <dbReference type="ARBA" id="ARBA00048914"/>
    </source>
</evidence>
<dbReference type="NCBIfam" id="NF000755">
    <property type="entry name" value="PRK00046.1"/>
    <property type="match status" value="1"/>
</dbReference>
<comment type="function">
    <text evidence="2 19">Cell wall formation.</text>
</comment>
<evidence type="ECO:0000256" key="14">
    <source>
        <dbReference type="ARBA" id="ARBA00023002"/>
    </source>
</evidence>
<dbReference type="InterPro" id="IPR011601">
    <property type="entry name" value="MurB_C"/>
</dbReference>
<evidence type="ECO:0000256" key="11">
    <source>
        <dbReference type="ARBA" id="ARBA00022857"/>
    </source>
</evidence>
<dbReference type="UniPathway" id="UPA00219"/>
<dbReference type="GO" id="GO:0051301">
    <property type="term" value="P:cell division"/>
    <property type="evidence" value="ECO:0007669"/>
    <property type="project" value="UniProtKB-KW"/>
</dbReference>
<dbReference type="NCBIfam" id="TIGR00179">
    <property type="entry name" value="murB"/>
    <property type="match status" value="1"/>
</dbReference>
<dbReference type="InterPro" id="IPR016166">
    <property type="entry name" value="FAD-bd_PCMH"/>
</dbReference>
<evidence type="ECO:0000256" key="10">
    <source>
        <dbReference type="ARBA" id="ARBA00022827"/>
    </source>
</evidence>
<keyword evidence="10 19" id="KW-0274">FAD</keyword>
<dbReference type="Gene3D" id="3.30.43.10">
    <property type="entry name" value="Uridine Diphospho-n-acetylenolpyruvylglucosamine Reductase, domain 2"/>
    <property type="match status" value="1"/>
</dbReference>
<keyword evidence="15 19" id="KW-0131">Cell cycle</keyword>
<feature type="active site" evidence="19">
    <location>
        <position position="162"/>
    </location>
</feature>
<evidence type="ECO:0000256" key="4">
    <source>
        <dbReference type="ARBA" id="ARBA00004752"/>
    </source>
</evidence>
<evidence type="ECO:0000256" key="9">
    <source>
        <dbReference type="ARBA" id="ARBA00022630"/>
    </source>
</evidence>
<evidence type="ECO:0000256" key="8">
    <source>
        <dbReference type="ARBA" id="ARBA00022618"/>
    </source>
</evidence>
<dbReference type="Pfam" id="PF02873">
    <property type="entry name" value="MurB_C"/>
    <property type="match status" value="1"/>
</dbReference>
<dbReference type="GO" id="GO:0071949">
    <property type="term" value="F:FAD binding"/>
    <property type="evidence" value="ECO:0007669"/>
    <property type="project" value="InterPro"/>
</dbReference>
<dbReference type="PANTHER" id="PTHR21071:SF4">
    <property type="entry name" value="UDP-N-ACETYLENOLPYRUVOYLGLUCOSAMINE REDUCTASE"/>
    <property type="match status" value="1"/>
</dbReference>
<comment type="cofactor">
    <cofactor evidence="1 19">
        <name>FAD</name>
        <dbReference type="ChEBI" id="CHEBI:57692"/>
    </cofactor>
</comment>
<dbReference type="GO" id="GO:0009252">
    <property type="term" value="P:peptidoglycan biosynthetic process"/>
    <property type="evidence" value="ECO:0007669"/>
    <property type="project" value="UniProtKB-UniRule"/>
</dbReference>
<dbReference type="OrthoDB" id="9804753at2"/>
<feature type="active site" evidence="19">
    <location>
        <position position="333"/>
    </location>
</feature>
<comment type="caution">
    <text evidence="21">The sequence shown here is derived from an EMBL/GenBank/DDBJ whole genome shotgun (WGS) entry which is preliminary data.</text>
</comment>
<dbReference type="PANTHER" id="PTHR21071">
    <property type="entry name" value="UDP-N-ACETYLENOLPYRUVOYLGLUCOSAMINE REDUCTASE"/>
    <property type="match status" value="1"/>
</dbReference>
<organism evidence="21 22">
    <name type="scientific">Sediminicola luteus</name>
    <dbReference type="NCBI Taxonomy" id="319238"/>
    <lineage>
        <taxon>Bacteria</taxon>
        <taxon>Pseudomonadati</taxon>
        <taxon>Bacteroidota</taxon>
        <taxon>Flavobacteriia</taxon>
        <taxon>Flavobacteriales</taxon>
        <taxon>Flavobacteriaceae</taxon>
        <taxon>Sediminicola</taxon>
    </lineage>
</organism>
<dbReference type="HAMAP" id="MF_00037">
    <property type="entry name" value="MurB"/>
    <property type="match status" value="1"/>
</dbReference>
<dbReference type="EMBL" id="NBWU01000005">
    <property type="protein sequence ID" value="PCE63467.1"/>
    <property type="molecule type" value="Genomic_DNA"/>
</dbReference>
<comment type="catalytic activity">
    <reaction evidence="18 19">
        <text>UDP-N-acetyl-alpha-D-muramate + NADP(+) = UDP-N-acetyl-3-O-(1-carboxyvinyl)-alpha-D-glucosamine + NADPH + H(+)</text>
        <dbReference type="Rhea" id="RHEA:12248"/>
        <dbReference type="ChEBI" id="CHEBI:15378"/>
        <dbReference type="ChEBI" id="CHEBI:57783"/>
        <dbReference type="ChEBI" id="CHEBI:58349"/>
        <dbReference type="ChEBI" id="CHEBI:68483"/>
        <dbReference type="ChEBI" id="CHEBI:70757"/>
        <dbReference type="EC" id="1.3.1.98"/>
    </reaction>
</comment>
<keyword evidence="22" id="KW-1185">Reference proteome</keyword>
<evidence type="ECO:0000256" key="1">
    <source>
        <dbReference type="ARBA" id="ARBA00001974"/>
    </source>
</evidence>
<dbReference type="InterPro" id="IPR006094">
    <property type="entry name" value="Oxid_FAD_bind_N"/>
</dbReference>
<dbReference type="InterPro" id="IPR036635">
    <property type="entry name" value="MurB_C_sf"/>
</dbReference>
<evidence type="ECO:0000256" key="17">
    <source>
        <dbReference type="ARBA" id="ARBA00031026"/>
    </source>
</evidence>
<dbReference type="GO" id="GO:0005829">
    <property type="term" value="C:cytosol"/>
    <property type="evidence" value="ECO:0007669"/>
    <property type="project" value="TreeGrafter"/>
</dbReference>
<keyword evidence="16 19" id="KW-0961">Cell wall biogenesis/degradation</keyword>